<feature type="transmembrane region" description="Helical" evidence="2">
    <location>
        <begin position="52"/>
        <end position="72"/>
    </location>
</feature>
<keyword evidence="5" id="KW-1185">Reference proteome</keyword>
<organism evidence="4 5">
    <name type="scientific">Phyllobacterium myrsinacearum</name>
    <dbReference type="NCBI Taxonomy" id="28101"/>
    <lineage>
        <taxon>Bacteria</taxon>
        <taxon>Pseudomonadati</taxon>
        <taxon>Pseudomonadota</taxon>
        <taxon>Alphaproteobacteria</taxon>
        <taxon>Hyphomicrobiales</taxon>
        <taxon>Phyllobacteriaceae</taxon>
        <taxon>Phyllobacterium</taxon>
    </lineage>
</organism>
<dbReference type="Pfam" id="PF02719">
    <property type="entry name" value="Polysacc_synt_2"/>
    <property type="match status" value="1"/>
</dbReference>
<accession>A0A839EJA3</accession>
<dbReference type="SUPFAM" id="SSF51735">
    <property type="entry name" value="NAD(P)-binding Rossmann-fold domains"/>
    <property type="match status" value="1"/>
</dbReference>
<protein>
    <submittedName>
        <fullName evidence="4">FlaA1/EpsC-like NDP-sugar epimerase</fullName>
    </submittedName>
</protein>
<sequence length="622" mass="68354">MKLENFRQRISMMPRRYKQVLLVSFDVVVLMFAAWFSYVLRFNTLFMPNTEQAMLMIAAPLIASPVFIRFGLYRAVIRYLPDKAIWTMIQAVTFAVIIWVVVAFLTQMTGAEGVPRAVPFLYWVLSVVLICGSRFAAKWLLWSPLREKLLSRQCLIFGAGDAGRQLANALKAQNEVFVAGFIDDDSSLQGMDILGIRVYPTAMIETLIDNFGINEMIVTTSSLSGTQRRLLIGKLKSLNVKVRILPAISDLTAGKYIVSNLRDIDIDDLLGRSPVPADPDLLDKTVENRVVLVTGAGGSIGSELCRTIVKLAPAKLVLFDVNEHSIYQLQRELSVISDCVLVPVLGSISDGALLKVVLEQHKVENVYHCAAYKHVPLVEENVVEGARNNVIGTDVLAGVAREAGVRNFVLISSDKAVRPSNIMGATKRWAELIVRYNGDEAKKRGTGQIFTCVRFGNVIGSSGSVVPLFREQIAQGGPLTVTHDEMTRYFMSVREAAELIIQAGALSEGGDILLLEMGEAVRIRDLAENMILLAGLSVKDAQNPDGDIEVVTIGIRDGEKLHEELFYDPTGVSATVHSKILRATRRVASADHLPAAVAGLRELIAKQDPDAIRVLLFEHATS</sequence>
<dbReference type="PANTHER" id="PTHR43318">
    <property type="entry name" value="UDP-N-ACETYLGLUCOSAMINE 4,6-DEHYDRATASE"/>
    <property type="match status" value="1"/>
</dbReference>
<dbReference type="InterPro" id="IPR003869">
    <property type="entry name" value="Polysac_CapD-like"/>
</dbReference>
<evidence type="ECO:0000259" key="3">
    <source>
        <dbReference type="Pfam" id="PF02719"/>
    </source>
</evidence>
<feature type="transmembrane region" description="Helical" evidence="2">
    <location>
        <begin position="120"/>
        <end position="142"/>
    </location>
</feature>
<comment type="caution">
    <text evidence="4">The sequence shown here is derived from an EMBL/GenBank/DDBJ whole genome shotgun (WGS) entry which is preliminary data.</text>
</comment>
<keyword evidence="2" id="KW-0812">Transmembrane</keyword>
<feature type="domain" description="Polysaccharide biosynthesis protein CapD-like" evidence="3">
    <location>
        <begin position="291"/>
        <end position="583"/>
    </location>
</feature>
<keyword evidence="2" id="KW-1133">Transmembrane helix</keyword>
<reference evidence="4 5" key="1">
    <citation type="submission" date="2020-07" db="EMBL/GenBank/DDBJ databases">
        <title>Genomic Encyclopedia of Type Strains, Phase IV (KMG-V): Genome sequencing to study the core and pangenomes of soil and plant-associated prokaryotes.</title>
        <authorList>
            <person name="Whitman W."/>
        </authorList>
    </citation>
    <scope>NUCLEOTIDE SEQUENCE [LARGE SCALE GENOMIC DNA]</scope>
    <source>
        <strain evidence="4 5">AN3</strain>
    </source>
</reference>
<dbReference type="CDD" id="cd05237">
    <property type="entry name" value="UDP_invert_4-6DH_SDR_e"/>
    <property type="match status" value="1"/>
</dbReference>
<gene>
    <name evidence="4" type="ORF">FHW16_000512</name>
</gene>
<evidence type="ECO:0000256" key="1">
    <source>
        <dbReference type="ARBA" id="ARBA00007430"/>
    </source>
</evidence>
<evidence type="ECO:0000313" key="4">
    <source>
        <dbReference type="EMBL" id="MBA8876830.1"/>
    </source>
</evidence>
<evidence type="ECO:0000313" key="5">
    <source>
        <dbReference type="Proteomes" id="UP000549052"/>
    </source>
</evidence>
<feature type="transmembrane region" description="Helical" evidence="2">
    <location>
        <begin position="84"/>
        <end position="108"/>
    </location>
</feature>
<dbReference type="Pfam" id="PF13727">
    <property type="entry name" value="CoA_binding_3"/>
    <property type="match status" value="1"/>
</dbReference>
<dbReference type="SUPFAM" id="SSF53335">
    <property type="entry name" value="S-adenosyl-L-methionine-dependent methyltransferases"/>
    <property type="match status" value="1"/>
</dbReference>
<dbReference type="EMBL" id="JACGXN010000001">
    <property type="protein sequence ID" value="MBA8876830.1"/>
    <property type="molecule type" value="Genomic_DNA"/>
</dbReference>
<dbReference type="InterPro" id="IPR029063">
    <property type="entry name" value="SAM-dependent_MTases_sf"/>
</dbReference>
<dbReference type="PANTHER" id="PTHR43318:SF1">
    <property type="entry name" value="POLYSACCHARIDE BIOSYNTHESIS PROTEIN EPSC-RELATED"/>
    <property type="match status" value="1"/>
</dbReference>
<dbReference type="InterPro" id="IPR036291">
    <property type="entry name" value="NAD(P)-bd_dom_sf"/>
</dbReference>
<feature type="transmembrane region" description="Helical" evidence="2">
    <location>
        <begin position="20"/>
        <end position="40"/>
    </location>
</feature>
<dbReference type="Gene3D" id="3.40.50.720">
    <property type="entry name" value="NAD(P)-binding Rossmann-like Domain"/>
    <property type="match status" value="2"/>
</dbReference>
<comment type="similarity">
    <text evidence="1">Belongs to the polysaccharide synthase family.</text>
</comment>
<dbReference type="Proteomes" id="UP000549052">
    <property type="component" value="Unassembled WGS sequence"/>
</dbReference>
<keyword evidence="2" id="KW-0472">Membrane</keyword>
<proteinExistence type="inferred from homology"/>
<evidence type="ECO:0000256" key="2">
    <source>
        <dbReference type="SAM" id="Phobius"/>
    </source>
</evidence>
<dbReference type="AlphaFoldDB" id="A0A839EJA3"/>
<dbReference type="InterPro" id="IPR051203">
    <property type="entry name" value="Polysaccharide_Synthase-Rel"/>
</dbReference>
<name>A0A839EJA3_9HYPH</name>
<dbReference type="RefSeq" id="WP_182547582.1">
    <property type="nucleotide sequence ID" value="NZ_JACGXN010000001.1"/>
</dbReference>